<dbReference type="OrthoDB" id="259573at2759"/>
<keyword evidence="3" id="KW-1185">Reference proteome</keyword>
<sequence>MGPPSCCASTCCKITYYVCLVAVFVYLILCVLLIPKYRYVALMLIGVAVLYATSAWRLLPSERLNVRERAEVLARQRCAPPDAAATYPYCSTPTATGVVALHEPFTSEFRA</sequence>
<dbReference type="AlphaFoldDB" id="A0A0N1I8F0"/>
<dbReference type="OMA" id="YRYVALM"/>
<name>A0A0N1I8F0_LEPSE</name>
<dbReference type="VEuPathDB" id="TriTrypDB:Lsey_0071_0240"/>
<feature type="transmembrane region" description="Helical" evidence="1">
    <location>
        <begin position="14"/>
        <end position="34"/>
    </location>
</feature>
<accession>A0A0N1I8F0</accession>
<keyword evidence="1" id="KW-1133">Transmembrane helix</keyword>
<feature type="transmembrane region" description="Helical" evidence="1">
    <location>
        <begin position="40"/>
        <end position="59"/>
    </location>
</feature>
<reference evidence="2 3" key="1">
    <citation type="journal article" date="2015" name="PLoS Pathog.">
        <title>Leptomonas seymouri: Adaptations to the Dixenous Life Cycle Analyzed by Genome Sequencing, Transcriptome Profiling and Co-infection with Leishmania donovani.</title>
        <authorList>
            <person name="Kraeva N."/>
            <person name="Butenko A."/>
            <person name="Hlavacova J."/>
            <person name="Kostygov A."/>
            <person name="Myskova J."/>
            <person name="Grybchuk D."/>
            <person name="Lestinova T."/>
            <person name="Votypka J."/>
            <person name="Volf P."/>
            <person name="Opperdoes F."/>
            <person name="Flegontov P."/>
            <person name="Lukes J."/>
            <person name="Yurchenko V."/>
        </authorList>
    </citation>
    <scope>NUCLEOTIDE SEQUENCE [LARGE SCALE GENOMIC DNA]</scope>
    <source>
        <strain evidence="2 3">ATCC 30220</strain>
    </source>
</reference>
<evidence type="ECO:0000313" key="3">
    <source>
        <dbReference type="Proteomes" id="UP000038009"/>
    </source>
</evidence>
<proteinExistence type="predicted"/>
<protein>
    <submittedName>
        <fullName evidence="2">Uncharacterized protein</fullName>
    </submittedName>
</protein>
<evidence type="ECO:0000313" key="2">
    <source>
        <dbReference type="EMBL" id="KPI87885.1"/>
    </source>
</evidence>
<evidence type="ECO:0000256" key="1">
    <source>
        <dbReference type="SAM" id="Phobius"/>
    </source>
</evidence>
<dbReference type="Proteomes" id="UP000038009">
    <property type="component" value="Unassembled WGS sequence"/>
</dbReference>
<comment type="caution">
    <text evidence="2">The sequence shown here is derived from an EMBL/GenBank/DDBJ whole genome shotgun (WGS) entry which is preliminary data.</text>
</comment>
<gene>
    <name evidence="2" type="ORF">ABL78_3042</name>
</gene>
<dbReference type="EMBL" id="LJSK01000071">
    <property type="protein sequence ID" value="KPI87885.1"/>
    <property type="molecule type" value="Genomic_DNA"/>
</dbReference>
<organism evidence="2 3">
    <name type="scientific">Leptomonas seymouri</name>
    <dbReference type="NCBI Taxonomy" id="5684"/>
    <lineage>
        <taxon>Eukaryota</taxon>
        <taxon>Discoba</taxon>
        <taxon>Euglenozoa</taxon>
        <taxon>Kinetoplastea</taxon>
        <taxon>Metakinetoplastina</taxon>
        <taxon>Trypanosomatida</taxon>
        <taxon>Trypanosomatidae</taxon>
        <taxon>Leishmaniinae</taxon>
        <taxon>Leptomonas</taxon>
    </lineage>
</organism>
<keyword evidence="1" id="KW-0812">Transmembrane</keyword>
<keyword evidence="1" id="KW-0472">Membrane</keyword>